<dbReference type="SUPFAM" id="SSF102114">
    <property type="entry name" value="Radical SAM enzymes"/>
    <property type="match status" value="1"/>
</dbReference>
<evidence type="ECO:0000313" key="11">
    <source>
        <dbReference type="EMBL" id="AIY89298.1"/>
    </source>
</evidence>
<dbReference type="SFLD" id="SFLDG01118">
    <property type="entry name" value="activating_enzymes__group_2"/>
    <property type="match status" value="1"/>
</dbReference>
<evidence type="ECO:0000256" key="2">
    <source>
        <dbReference type="ARBA" id="ARBA00009777"/>
    </source>
</evidence>
<keyword evidence="5" id="KW-0479">Metal-binding</keyword>
<keyword evidence="8" id="KW-0411">Iron-sulfur</keyword>
<dbReference type="Proteomes" id="UP000030624">
    <property type="component" value="Chromosome"/>
</dbReference>
<dbReference type="EMBL" id="CP009552">
    <property type="protein sequence ID" value="AIY89298.1"/>
    <property type="molecule type" value="Genomic_DNA"/>
</dbReference>
<evidence type="ECO:0000256" key="4">
    <source>
        <dbReference type="ARBA" id="ARBA00022691"/>
    </source>
</evidence>
<feature type="domain" description="4Fe-4S ferredoxin-type" evidence="9">
    <location>
        <begin position="45"/>
        <end position="74"/>
    </location>
</feature>
<dbReference type="GO" id="GO:0051539">
    <property type="term" value="F:4 iron, 4 sulfur cluster binding"/>
    <property type="evidence" value="ECO:0007669"/>
    <property type="project" value="UniProtKB-KW"/>
</dbReference>
<dbReference type="InterPro" id="IPR034457">
    <property type="entry name" value="Organic_radical-activating"/>
</dbReference>
<dbReference type="AlphaFoldDB" id="A0A0A7GBY1"/>
<proteinExistence type="inferred from homology"/>
<dbReference type="HOGENOM" id="CLU_058969_0_0_2"/>
<dbReference type="SUPFAM" id="SSF54862">
    <property type="entry name" value="4Fe-4S ferredoxins"/>
    <property type="match status" value="1"/>
</dbReference>
<dbReference type="GeneID" id="24796841"/>
<dbReference type="InterPro" id="IPR040074">
    <property type="entry name" value="BssD/PflA/YjjW"/>
</dbReference>
<dbReference type="InterPro" id="IPR001989">
    <property type="entry name" value="Radical_activat_CS"/>
</dbReference>
<organism evidence="11 12">
    <name type="scientific">Geoglobus acetivorans</name>
    <dbReference type="NCBI Taxonomy" id="565033"/>
    <lineage>
        <taxon>Archaea</taxon>
        <taxon>Methanobacteriati</taxon>
        <taxon>Methanobacteriota</taxon>
        <taxon>Archaeoglobi</taxon>
        <taxon>Archaeoglobales</taxon>
        <taxon>Archaeoglobaceae</taxon>
        <taxon>Geoglobus</taxon>
    </lineage>
</organism>
<dbReference type="STRING" id="565033.GACE_0241"/>
<dbReference type="InterPro" id="IPR007197">
    <property type="entry name" value="rSAM"/>
</dbReference>
<dbReference type="KEGG" id="gac:GACE_0241"/>
<sequence length="297" mass="33579">MKGRIFRIQRFSIHDGPGIRTTIFLKGCPLRCVWCHNPESQRFEAEIAYRAEKCTSCHRCVAACPANALKPESSGIEVDRDVCNGCGECVKVCMSEALFIYGQDVEPSGILDEIRKDAVFYRNSGGGVTFSGGEPYSQPDFLLETLRLCRDEGINTAVDTSGHTPWKNIERTLDLVNLFLYDLKDYDSARHRLLTGTGNELILDNLRKLLPASDVVVRIPFIPSCNFQSHDDFRAFLDLLLRLDAGRVDVLPYHSLSRDKYRWLGREFFEVKEGPDYREFVEMLGEAGIDVSVGGYF</sequence>
<gene>
    <name evidence="11" type="ORF">GACE_0241</name>
</gene>
<dbReference type="Pfam" id="PF04055">
    <property type="entry name" value="Radical_SAM"/>
    <property type="match status" value="1"/>
</dbReference>
<protein>
    <submittedName>
        <fullName evidence="11">Alkylsuccinate synthase, activating protein</fullName>
    </submittedName>
</protein>
<evidence type="ECO:0000313" key="12">
    <source>
        <dbReference type="Proteomes" id="UP000030624"/>
    </source>
</evidence>
<feature type="domain" description="Radical SAM core" evidence="10">
    <location>
        <begin position="14"/>
        <end position="290"/>
    </location>
</feature>
<dbReference type="InterPro" id="IPR017900">
    <property type="entry name" value="4Fe4S_Fe_S_CS"/>
</dbReference>
<dbReference type="PROSITE" id="PS51379">
    <property type="entry name" value="4FE4S_FER_2"/>
    <property type="match status" value="2"/>
</dbReference>
<dbReference type="PIRSF" id="PIRSF000371">
    <property type="entry name" value="PFL_act_enz"/>
    <property type="match status" value="1"/>
</dbReference>
<dbReference type="InterPro" id="IPR012839">
    <property type="entry name" value="Organic_radical_activase"/>
</dbReference>
<comment type="cofactor">
    <cofactor evidence="1">
        <name>[4Fe-4S] cluster</name>
        <dbReference type="ChEBI" id="CHEBI:49883"/>
    </cofactor>
</comment>
<evidence type="ECO:0000259" key="9">
    <source>
        <dbReference type="PROSITE" id="PS51379"/>
    </source>
</evidence>
<dbReference type="PROSITE" id="PS00198">
    <property type="entry name" value="4FE4S_FER_1"/>
    <property type="match status" value="1"/>
</dbReference>
<dbReference type="SFLD" id="SFLDG01066">
    <property type="entry name" value="organic_radical-activating_enz"/>
    <property type="match status" value="1"/>
</dbReference>
<dbReference type="PROSITE" id="PS51918">
    <property type="entry name" value="RADICAL_SAM"/>
    <property type="match status" value="1"/>
</dbReference>
<dbReference type="GO" id="GO:0046872">
    <property type="term" value="F:metal ion binding"/>
    <property type="evidence" value="ECO:0007669"/>
    <property type="project" value="UniProtKB-KW"/>
</dbReference>
<dbReference type="GO" id="GO:0016491">
    <property type="term" value="F:oxidoreductase activity"/>
    <property type="evidence" value="ECO:0007669"/>
    <property type="project" value="UniProtKB-KW"/>
</dbReference>
<comment type="similarity">
    <text evidence="2">Belongs to the organic radical-activating enzymes family.</text>
</comment>
<dbReference type="PANTHER" id="PTHR30352">
    <property type="entry name" value="PYRUVATE FORMATE-LYASE-ACTIVATING ENZYME"/>
    <property type="match status" value="1"/>
</dbReference>
<dbReference type="Pfam" id="PF00037">
    <property type="entry name" value="Fer4"/>
    <property type="match status" value="1"/>
</dbReference>
<evidence type="ECO:0000259" key="10">
    <source>
        <dbReference type="PROSITE" id="PS51918"/>
    </source>
</evidence>
<dbReference type="SFLD" id="SFLDS00029">
    <property type="entry name" value="Radical_SAM"/>
    <property type="match status" value="1"/>
</dbReference>
<dbReference type="RefSeq" id="WP_048090511.1">
    <property type="nucleotide sequence ID" value="NZ_CP009552.1"/>
</dbReference>
<evidence type="ECO:0000256" key="6">
    <source>
        <dbReference type="ARBA" id="ARBA00023002"/>
    </source>
</evidence>
<dbReference type="Gene3D" id="3.30.70.20">
    <property type="match status" value="1"/>
</dbReference>
<dbReference type="NCBIfam" id="TIGR02494">
    <property type="entry name" value="PFLE_PFLC"/>
    <property type="match status" value="1"/>
</dbReference>
<evidence type="ECO:0000256" key="8">
    <source>
        <dbReference type="ARBA" id="ARBA00023014"/>
    </source>
</evidence>
<reference evidence="11 12" key="1">
    <citation type="journal article" date="2015" name="Appl. Environ. Microbiol.">
        <title>The Geoglobus acetivorans genome: Fe(III) reduction, acetate utilization, autotrophic growth, and degradation of aromatic compounds in a hyperthermophilic archaeon.</title>
        <authorList>
            <person name="Mardanov A.V."/>
            <person name="Slododkina G.B."/>
            <person name="Slobodkin A.I."/>
            <person name="Beletsky A.V."/>
            <person name="Gavrilov S.N."/>
            <person name="Kublanov I.V."/>
            <person name="Bonch-Osmolovskaya E.A."/>
            <person name="Skryabin K.G."/>
            <person name="Ravin N.V."/>
        </authorList>
    </citation>
    <scope>NUCLEOTIDE SEQUENCE [LARGE SCALE GENOMIC DNA]</scope>
    <source>
        <strain evidence="11 12">SBH6</strain>
    </source>
</reference>
<dbReference type="InterPro" id="IPR013785">
    <property type="entry name" value="Aldolase_TIM"/>
</dbReference>
<evidence type="ECO:0000256" key="1">
    <source>
        <dbReference type="ARBA" id="ARBA00001966"/>
    </source>
</evidence>
<evidence type="ECO:0000256" key="3">
    <source>
        <dbReference type="ARBA" id="ARBA00022485"/>
    </source>
</evidence>
<evidence type="ECO:0000256" key="5">
    <source>
        <dbReference type="ARBA" id="ARBA00022723"/>
    </source>
</evidence>
<dbReference type="eggNOG" id="arCOG00952">
    <property type="taxonomic scope" value="Archaea"/>
</dbReference>
<dbReference type="InterPro" id="IPR058240">
    <property type="entry name" value="rSAM_sf"/>
</dbReference>
<dbReference type="Gene3D" id="3.20.20.70">
    <property type="entry name" value="Aldolase class I"/>
    <property type="match status" value="1"/>
</dbReference>
<dbReference type="InterPro" id="IPR017896">
    <property type="entry name" value="4Fe4S_Fe-S-bd"/>
</dbReference>
<dbReference type="PANTHER" id="PTHR30352:SF4">
    <property type="entry name" value="PYRUVATE FORMATE-LYASE 2-ACTIVATING ENZYME"/>
    <property type="match status" value="1"/>
</dbReference>
<feature type="domain" description="4Fe-4S ferredoxin-type" evidence="9">
    <location>
        <begin position="76"/>
        <end position="103"/>
    </location>
</feature>
<name>A0A0A7GBY1_GEOAI</name>
<keyword evidence="7" id="KW-0408">Iron</keyword>
<keyword evidence="6" id="KW-0560">Oxidoreductase</keyword>
<accession>A0A0A7GBY1</accession>
<dbReference type="PROSITE" id="PS01087">
    <property type="entry name" value="RADICAL_ACTIVATING"/>
    <property type="match status" value="1"/>
</dbReference>
<dbReference type="CDD" id="cd01335">
    <property type="entry name" value="Radical_SAM"/>
    <property type="match status" value="1"/>
</dbReference>
<keyword evidence="4" id="KW-0949">S-adenosyl-L-methionine</keyword>
<evidence type="ECO:0000256" key="7">
    <source>
        <dbReference type="ARBA" id="ARBA00023004"/>
    </source>
</evidence>
<keyword evidence="3" id="KW-0004">4Fe-4S</keyword>